<evidence type="ECO:0000313" key="1">
    <source>
        <dbReference type="EMBL" id="GAA0463584.1"/>
    </source>
</evidence>
<evidence type="ECO:0000313" key="4">
    <source>
        <dbReference type="Proteomes" id="UP001500962"/>
    </source>
</evidence>
<gene>
    <name evidence="1" type="ORF">GCM10008985_20480</name>
    <name evidence="2" type="ORF">MUK72_08045</name>
</gene>
<protein>
    <recommendedName>
        <fullName evidence="5">Small CPxCG-related zinc finger protein</fullName>
    </recommendedName>
</protein>
<dbReference type="EMBL" id="CP095005">
    <property type="protein sequence ID" value="UOO93924.1"/>
    <property type="molecule type" value="Genomic_DNA"/>
</dbReference>
<accession>A0AAV3SG51</accession>
<evidence type="ECO:0000313" key="3">
    <source>
        <dbReference type="Proteomes" id="UP000830542"/>
    </source>
</evidence>
<dbReference type="KEGG" id="hdo:MUK72_08045"/>
<dbReference type="AlphaFoldDB" id="A0AAV3SG51"/>
<sequence>MWGSRRNRGAKRITCIACGEDVRRSEAREYDKHGDRWERRNKAFEHLCKTCYRDLCHQPRDELEALLVEIQTELGSCSQETFLAHYEKLVEDRYGPLEERER</sequence>
<evidence type="ECO:0008006" key="5">
    <source>
        <dbReference type="Google" id="ProtNLM"/>
    </source>
</evidence>
<keyword evidence="3" id="KW-1185">Reference proteome</keyword>
<dbReference type="Pfam" id="PF24443">
    <property type="entry name" value="DUF7562"/>
    <property type="match status" value="1"/>
</dbReference>
<organism evidence="1 4">
    <name type="scientific">Halococcus dombrowskii</name>
    <dbReference type="NCBI Taxonomy" id="179637"/>
    <lineage>
        <taxon>Archaea</taxon>
        <taxon>Methanobacteriati</taxon>
        <taxon>Methanobacteriota</taxon>
        <taxon>Stenosarchaea group</taxon>
        <taxon>Halobacteria</taxon>
        <taxon>Halobacteriales</taxon>
        <taxon>Halococcaceae</taxon>
        <taxon>Halococcus</taxon>
    </lineage>
</organism>
<reference evidence="1" key="3">
    <citation type="submission" date="2023-12" db="EMBL/GenBank/DDBJ databases">
        <authorList>
            <person name="Sun Q."/>
            <person name="Inoue M."/>
        </authorList>
    </citation>
    <scope>NUCLEOTIDE SEQUENCE</scope>
    <source>
        <strain evidence="1">JCM 12289</strain>
    </source>
</reference>
<dbReference type="RefSeq" id="WP_244698614.1">
    <property type="nucleotide sequence ID" value="NZ_BAAADN010000030.1"/>
</dbReference>
<dbReference type="Proteomes" id="UP001500962">
    <property type="component" value="Unassembled WGS sequence"/>
</dbReference>
<dbReference type="EMBL" id="BAAADN010000030">
    <property type="protein sequence ID" value="GAA0463584.1"/>
    <property type="molecule type" value="Genomic_DNA"/>
</dbReference>
<dbReference type="InterPro" id="IPR055984">
    <property type="entry name" value="DUF7562"/>
</dbReference>
<evidence type="ECO:0000313" key="2">
    <source>
        <dbReference type="EMBL" id="UOO93924.1"/>
    </source>
</evidence>
<reference evidence="2" key="2">
    <citation type="submission" date="2022-04" db="EMBL/GenBank/DDBJ databases">
        <title>Sequencing and genomic assembly of Halococcus dombrowskii.</title>
        <authorList>
            <person name="Lim S.W."/>
            <person name="MacLea K.S."/>
        </authorList>
    </citation>
    <scope>NUCLEOTIDE SEQUENCE</scope>
    <source>
        <strain evidence="2">H4</strain>
    </source>
</reference>
<reference evidence="1" key="1">
    <citation type="journal article" date="2014" name="Int. J. Syst. Evol. Microbiol.">
        <title>Complete genome sequence of Corynebacterium casei LMG S-19264T (=DSM 44701T), isolated from a smear-ripened cheese.</title>
        <authorList>
            <consortium name="US DOE Joint Genome Institute (JGI-PGF)"/>
            <person name="Walter F."/>
            <person name="Albersmeier A."/>
            <person name="Kalinowski J."/>
            <person name="Ruckert C."/>
        </authorList>
    </citation>
    <scope>NUCLEOTIDE SEQUENCE</scope>
    <source>
        <strain evidence="1">JCM 12289</strain>
    </source>
</reference>
<proteinExistence type="predicted"/>
<name>A0AAV3SG51_HALDO</name>
<dbReference type="Proteomes" id="UP000830542">
    <property type="component" value="Chromosome"/>
</dbReference>
<dbReference type="GeneID" id="71761791"/>